<evidence type="ECO:0008006" key="4">
    <source>
        <dbReference type="Google" id="ProtNLM"/>
    </source>
</evidence>
<dbReference type="Pfam" id="PF12040">
    <property type="entry name" value="DUF3526"/>
    <property type="match status" value="1"/>
</dbReference>
<keyword evidence="1" id="KW-0812">Transmembrane</keyword>
<dbReference type="eggNOG" id="COG1277">
    <property type="taxonomic scope" value="Bacteria"/>
</dbReference>
<name>L8JKT0_9BACT</name>
<feature type="transmembrane region" description="Helical" evidence="1">
    <location>
        <begin position="227"/>
        <end position="250"/>
    </location>
</feature>
<proteinExistence type="predicted"/>
<feature type="transmembrane region" description="Helical" evidence="1">
    <location>
        <begin position="104"/>
        <end position="128"/>
    </location>
</feature>
<keyword evidence="1" id="KW-0472">Membrane</keyword>
<dbReference type="PANTHER" id="PTHR43471">
    <property type="entry name" value="ABC TRANSPORTER PERMEASE"/>
    <property type="match status" value="1"/>
</dbReference>
<organism evidence="2 3">
    <name type="scientific">Fulvivirga imtechensis AK7</name>
    <dbReference type="NCBI Taxonomy" id="1237149"/>
    <lineage>
        <taxon>Bacteria</taxon>
        <taxon>Pseudomonadati</taxon>
        <taxon>Bacteroidota</taxon>
        <taxon>Cytophagia</taxon>
        <taxon>Cytophagales</taxon>
        <taxon>Fulvivirgaceae</taxon>
        <taxon>Fulvivirga</taxon>
    </lineage>
</organism>
<dbReference type="Pfam" id="PF12679">
    <property type="entry name" value="ABC2_membrane_2"/>
    <property type="match status" value="1"/>
</dbReference>
<keyword evidence="1" id="KW-1133">Transmembrane helix</keyword>
<dbReference type="GO" id="GO:0140359">
    <property type="term" value="F:ABC-type transporter activity"/>
    <property type="evidence" value="ECO:0007669"/>
    <property type="project" value="InterPro"/>
</dbReference>
<dbReference type="PANTHER" id="PTHR43471:SF1">
    <property type="entry name" value="ABC TRANSPORTER PERMEASE PROTEIN NOSY-RELATED"/>
    <property type="match status" value="1"/>
</dbReference>
<evidence type="ECO:0000313" key="2">
    <source>
        <dbReference type="EMBL" id="ELR69400.1"/>
    </source>
</evidence>
<feature type="transmembrane region" description="Helical" evidence="1">
    <location>
        <begin position="429"/>
        <end position="449"/>
    </location>
</feature>
<dbReference type="GO" id="GO:0005886">
    <property type="term" value="C:plasma membrane"/>
    <property type="evidence" value="ECO:0007669"/>
    <property type="project" value="UniProtKB-SubCell"/>
</dbReference>
<dbReference type="STRING" id="1237149.C900_05090"/>
<accession>L8JKT0</accession>
<gene>
    <name evidence="2" type="ORF">C900_05090</name>
</gene>
<dbReference type="AlphaFoldDB" id="L8JKT0"/>
<comment type="caution">
    <text evidence="2">The sequence shown here is derived from an EMBL/GenBank/DDBJ whole genome shotgun (WGS) entry which is preliminary data.</text>
</comment>
<feature type="transmembrane region" description="Helical" evidence="1">
    <location>
        <begin position="149"/>
        <end position="176"/>
    </location>
</feature>
<dbReference type="Proteomes" id="UP000011135">
    <property type="component" value="Unassembled WGS sequence"/>
</dbReference>
<dbReference type="InterPro" id="IPR021913">
    <property type="entry name" value="DUF3526"/>
</dbReference>
<feature type="transmembrane region" description="Helical" evidence="1">
    <location>
        <begin position="188"/>
        <end position="215"/>
    </location>
</feature>
<evidence type="ECO:0000313" key="3">
    <source>
        <dbReference type="Proteomes" id="UP000011135"/>
    </source>
</evidence>
<keyword evidence="3" id="KW-1185">Reference proteome</keyword>
<protein>
    <recommendedName>
        <fullName evidence="4">DUF3526 domain-containing protein</fullName>
    </recommendedName>
</protein>
<dbReference type="EMBL" id="AMZN01000073">
    <property type="protein sequence ID" value="ELR69400.1"/>
    <property type="molecule type" value="Genomic_DNA"/>
</dbReference>
<reference evidence="2 3" key="1">
    <citation type="submission" date="2012-12" db="EMBL/GenBank/DDBJ databases">
        <title>Genome assembly of Fulvivirga imtechensis AK7.</title>
        <authorList>
            <person name="Nupur N."/>
            <person name="Khatri I."/>
            <person name="Kumar R."/>
            <person name="Subramanian S."/>
            <person name="Pinnaka A."/>
        </authorList>
    </citation>
    <scope>NUCLEOTIDE SEQUENCE [LARGE SCALE GENOMIC DNA]</scope>
    <source>
        <strain evidence="2 3">AK7</strain>
    </source>
</reference>
<evidence type="ECO:0000256" key="1">
    <source>
        <dbReference type="SAM" id="Phobius"/>
    </source>
</evidence>
<sequence length="456" mass="51496">MIIVGLIVAFAAYSGWKSYATHNHIRTHYQQVARESWEANPDKHPHRMAHYGSFAFRLKHALSVFDFGLESFTGNAVFLEAHKQNSVNFSEASFSTGLLRFGEISMAMILQIILPLVIFFLGFVSVAVEREHGTLKIILSQGAGWKEILIGKSVGLMGLAFLFFIPVALVILLLLFLATEGGLTADIWLRYAGILISYLLFFLIISIITVLISAVSKSSKDALIKLLALWLFFFILLPRTTQALGSYFYASPSKAEFESVVEKELIKTGDSHNPDDPHYKHLKDSVLLAHQVNSVEELPFNYSGFVMREGEKLSSRIYNDHLNDLLETYRKQNSFTRITALINPYVAVKNVSMAISGTDFESYIDFQRQAEDYRYQLAQQMNELQMELISNKAPAPGEKPHTISRDHWKQLPDFKHRYISISSTLRSELWSIIALLGWSIATVGGIIYLSKKAKAI</sequence>